<evidence type="ECO:0000313" key="2">
    <source>
        <dbReference type="Proteomes" id="UP001152795"/>
    </source>
</evidence>
<accession>A0A6S7G619</accession>
<keyword evidence="2" id="KW-1185">Reference proteome</keyword>
<gene>
    <name evidence="1" type="ORF">PACLA_8A044336</name>
</gene>
<dbReference type="PANTHER" id="PTHR33332">
    <property type="entry name" value="REVERSE TRANSCRIPTASE DOMAIN-CONTAINING PROTEIN"/>
    <property type="match status" value="1"/>
</dbReference>
<comment type="caution">
    <text evidence="1">The sequence shown here is derived from an EMBL/GenBank/DDBJ whole genome shotgun (WGS) entry which is preliminary data.</text>
</comment>
<keyword evidence="1" id="KW-0548">Nucleotidyltransferase</keyword>
<dbReference type="GO" id="GO:0005509">
    <property type="term" value="F:calcium ion binding"/>
    <property type="evidence" value="ECO:0007669"/>
    <property type="project" value="InterPro"/>
</dbReference>
<dbReference type="EMBL" id="CACRXK020001356">
    <property type="protein sequence ID" value="CAB3988634.1"/>
    <property type="molecule type" value="Genomic_DNA"/>
</dbReference>
<reference evidence="1" key="1">
    <citation type="submission" date="2020-04" db="EMBL/GenBank/DDBJ databases">
        <authorList>
            <person name="Alioto T."/>
            <person name="Alioto T."/>
            <person name="Gomez Garrido J."/>
        </authorList>
    </citation>
    <scope>NUCLEOTIDE SEQUENCE</scope>
    <source>
        <strain evidence="1">A484AB</strain>
    </source>
</reference>
<sequence>MDLLLTITNEHVPQVAISDNNNKPWIDKEVIQMMHKKDRMRKIAKRTGDHTDIENFEEIRRNAGKLIEVKYKDYLNELKSNLTEHPKRFWTFIKAKTRAYSTPQFLKYGNVFATDGKDKANLLNSFFHSVFNSGVSPESSDEYRSEENCEIVDNSLSQIVLNESEVLDCLLNLDQTKTGGPDDISARLLKTVANEITPSLTRLFNLSLRLGEVPSIWKQANVTPVPKVGDVHCVENYRPISLLCIVSKVLEKCIYNRCYDSISGIAHHLQHGFLRGRNCTTQLIQVYHKILKALDNKHSVDVIYLDFQKAFDKVSHHLLLRKLSKHGFYGSIFNWFKSYLSGRIQRVALDGHYSEWLDVTSGVPQGSILGPLLFILYINDLPDQIQQPTEMALYADDSKLYRTIKSDADTENLQLDLNEMNSWTETWRMKFNTNKCKVMRLSRKKIQSHVSDYILGHESLELVRFNRLDLNHDGFISREDYELMAKKLQEYGKLNAEDAESTRNAFMAVADALGLKPGVKISVEEAAQKANRELSVIAQEKKMALLKETRDPIFDALDLDKNGHISLDEF</sequence>
<dbReference type="PROSITE" id="PS50222">
    <property type="entry name" value="EF_HAND_2"/>
    <property type="match status" value="2"/>
</dbReference>
<dbReference type="InterPro" id="IPR000477">
    <property type="entry name" value="RT_dom"/>
</dbReference>
<dbReference type="SUPFAM" id="SSF56672">
    <property type="entry name" value="DNA/RNA polymerases"/>
    <property type="match status" value="1"/>
</dbReference>
<keyword evidence="1" id="KW-0808">Transferase</keyword>
<proteinExistence type="predicted"/>
<dbReference type="CDD" id="cd01650">
    <property type="entry name" value="RT_nLTR_like"/>
    <property type="match status" value="1"/>
</dbReference>
<dbReference type="SUPFAM" id="SSF47473">
    <property type="entry name" value="EF-hand"/>
    <property type="match status" value="1"/>
</dbReference>
<dbReference type="Proteomes" id="UP001152795">
    <property type="component" value="Unassembled WGS sequence"/>
</dbReference>
<organism evidence="1 2">
    <name type="scientific">Paramuricea clavata</name>
    <name type="common">Red gorgonian</name>
    <name type="synonym">Violescent sea-whip</name>
    <dbReference type="NCBI Taxonomy" id="317549"/>
    <lineage>
        <taxon>Eukaryota</taxon>
        <taxon>Metazoa</taxon>
        <taxon>Cnidaria</taxon>
        <taxon>Anthozoa</taxon>
        <taxon>Octocorallia</taxon>
        <taxon>Malacalcyonacea</taxon>
        <taxon>Plexauridae</taxon>
        <taxon>Paramuricea</taxon>
    </lineage>
</organism>
<evidence type="ECO:0000313" key="1">
    <source>
        <dbReference type="EMBL" id="CAB3988634.1"/>
    </source>
</evidence>
<dbReference type="InterPro" id="IPR018247">
    <property type="entry name" value="EF_Hand_1_Ca_BS"/>
</dbReference>
<dbReference type="InterPro" id="IPR002048">
    <property type="entry name" value="EF_hand_dom"/>
</dbReference>
<dbReference type="InterPro" id="IPR043502">
    <property type="entry name" value="DNA/RNA_pol_sf"/>
</dbReference>
<dbReference type="Pfam" id="PF00078">
    <property type="entry name" value="RVT_1"/>
    <property type="match status" value="1"/>
</dbReference>
<dbReference type="PROSITE" id="PS50878">
    <property type="entry name" value="RT_POL"/>
    <property type="match status" value="1"/>
</dbReference>
<dbReference type="OrthoDB" id="5985347at2759"/>
<dbReference type="Pfam" id="PF13202">
    <property type="entry name" value="EF-hand_5"/>
    <property type="match status" value="2"/>
</dbReference>
<dbReference type="PROSITE" id="PS00018">
    <property type="entry name" value="EF_HAND_1"/>
    <property type="match status" value="2"/>
</dbReference>
<protein>
    <submittedName>
        <fullName evidence="1">RNA-directed DNA polymerase from mobile element jockey</fullName>
    </submittedName>
</protein>
<name>A0A6S7G619_PARCT</name>
<dbReference type="GO" id="GO:0003964">
    <property type="term" value="F:RNA-directed DNA polymerase activity"/>
    <property type="evidence" value="ECO:0007669"/>
    <property type="project" value="UniProtKB-KW"/>
</dbReference>
<dbReference type="InterPro" id="IPR011992">
    <property type="entry name" value="EF-hand-dom_pair"/>
</dbReference>
<dbReference type="AlphaFoldDB" id="A0A6S7G619"/>
<keyword evidence="1" id="KW-0695">RNA-directed DNA polymerase</keyword>
<dbReference type="Gene3D" id="1.10.238.10">
    <property type="entry name" value="EF-hand"/>
    <property type="match status" value="1"/>
</dbReference>